<dbReference type="Proteomes" id="UP000066480">
    <property type="component" value="Chromosome"/>
</dbReference>
<dbReference type="EMBL" id="CP011112">
    <property type="protein sequence ID" value="AKU18996.1"/>
    <property type="molecule type" value="Genomic_DNA"/>
</dbReference>
<dbReference type="AlphaFoldDB" id="A0A0K1JQJ6"/>
<evidence type="ECO:0000259" key="2">
    <source>
        <dbReference type="Pfam" id="PF08327"/>
    </source>
</evidence>
<dbReference type="PATRIC" id="fig|571913.6.peg.3313"/>
<evidence type="ECO:0000256" key="1">
    <source>
        <dbReference type="ARBA" id="ARBA00006817"/>
    </source>
</evidence>
<dbReference type="SUPFAM" id="SSF55961">
    <property type="entry name" value="Bet v1-like"/>
    <property type="match status" value="1"/>
</dbReference>
<dbReference type="Pfam" id="PF08327">
    <property type="entry name" value="AHSA1"/>
    <property type="match status" value="1"/>
</dbReference>
<dbReference type="Gene3D" id="3.30.530.20">
    <property type="match status" value="1"/>
</dbReference>
<gene>
    <name evidence="3" type="ORF">VV02_16340</name>
</gene>
<dbReference type="STRING" id="571913.VV02_16340"/>
<reference evidence="3 4" key="1">
    <citation type="submission" date="2015-03" db="EMBL/GenBank/DDBJ databases">
        <title>Luteipulveratus halotolerans sp. nov., a novel actinobacterium (Dermacoccaceae) from Sarawak, Malaysia.</title>
        <authorList>
            <person name="Juboi H."/>
            <person name="Basik A."/>
            <person name="Shamsul S.S."/>
            <person name="Arnold P."/>
            <person name="Schmitt E.K."/>
            <person name="Sanglier J.-J."/>
            <person name="Yeo T."/>
        </authorList>
    </citation>
    <scope>NUCLEOTIDE SEQUENCE [LARGE SCALE GENOMIC DNA]</scope>
    <source>
        <strain evidence="3 4">MN07-A0370</strain>
    </source>
</reference>
<dbReference type="CDD" id="cd08899">
    <property type="entry name" value="SRPBCC_CalC_Aha1-like_6"/>
    <property type="match status" value="1"/>
</dbReference>
<evidence type="ECO:0000313" key="3">
    <source>
        <dbReference type="EMBL" id="AKU18996.1"/>
    </source>
</evidence>
<dbReference type="InterPro" id="IPR013538">
    <property type="entry name" value="ASHA1/2-like_C"/>
</dbReference>
<organism evidence="3 4">
    <name type="scientific">Luteipulveratus mongoliensis</name>
    <dbReference type="NCBI Taxonomy" id="571913"/>
    <lineage>
        <taxon>Bacteria</taxon>
        <taxon>Bacillati</taxon>
        <taxon>Actinomycetota</taxon>
        <taxon>Actinomycetes</taxon>
        <taxon>Micrococcales</taxon>
        <taxon>Dermacoccaceae</taxon>
        <taxon>Luteipulveratus</taxon>
    </lineage>
</organism>
<evidence type="ECO:0000313" key="4">
    <source>
        <dbReference type="Proteomes" id="UP000066480"/>
    </source>
</evidence>
<comment type="similarity">
    <text evidence="1">Belongs to the AHA1 family.</text>
</comment>
<dbReference type="KEGG" id="lmoi:VV02_16340"/>
<protein>
    <recommendedName>
        <fullName evidence="2">Activator of Hsp90 ATPase homologue 1/2-like C-terminal domain-containing protein</fullName>
    </recommendedName>
</protein>
<feature type="domain" description="Activator of Hsp90 ATPase homologue 1/2-like C-terminal" evidence="2">
    <location>
        <begin position="13"/>
        <end position="122"/>
    </location>
</feature>
<proteinExistence type="inferred from homology"/>
<dbReference type="InterPro" id="IPR023393">
    <property type="entry name" value="START-like_dom_sf"/>
</dbReference>
<sequence>MEVRFEQHYDSGAADLWDAVTDPERLARWFAPVEGRFGVGEAFTICFDDGDVPECRVIECVAPQRFSFEWPHASGATVVTAEVRPDGDGSVLVLTHARLGRSQAAGYAAGWDAYLRLLTDHLAGREPQNWWEHFGAAQKAYAERLG</sequence>
<name>A0A0K1JQJ6_9MICO</name>
<accession>A0A0K1JQJ6</accession>
<keyword evidence="4" id="KW-1185">Reference proteome</keyword>